<dbReference type="OrthoDB" id="2971140at2"/>
<organism evidence="2 3">
    <name type="scientific">Aquisalibacillus elongatus</name>
    <dbReference type="NCBI Taxonomy" id="485577"/>
    <lineage>
        <taxon>Bacteria</taxon>
        <taxon>Bacillati</taxon>
        <taxon>Bacillota</taxon>
        <taxon>Bacilli</taxon>
        <taxon>Bacillales</taxon>
        <taxon>Bacillaceae</taxon>
        <taxon>Aquisalibacillus</taxon>
    </lineage>
</organism>
<evidence type="ECO:0000256" key="1">
    <source>
        <dbReference type="SAM" id="Phobius"/>
    </source>
</evidence>
<dbReference type="PANTHER" id="PTHR40278">
    <property type="entry name" value="DNA UTILIZATION PROTEIN HOFN"/>
    <property type="match status" value="1"/>
</dbReference>
<accession>A0A3N5BLJ3</accession>
<comment type="caution">
    <text evidence="2">The sequence shown here is derived from an EMBL/GenBank/DDBJ whole genome shotgun (WGS) entry which is preliminary data.</text>
</comment>
<name>A0A3N5BLJ3_9BACI</name>
<protein>
    <submittedName>
        <fullName evidence="2">Tfp pilus assembly protein PilN</fullName>
    </submittedName>
</protein>
<keyword evidence="1" id="KW-0472">Membrane</keyword>
<dbReference type="PANTHER" id="PTHR40278:SF1">
    <property type="entry name" value="DNA UTILIZATION PROTEIN HOFN"/>
    <property type="match status" value="1"/>
</dbReference>
<dbReference type="AlphaFoldDB" id="A0A3N5BLJ3"/>
<evidence type="ECO:0000313" key="2">
    <source>
        <dbReference type="EMBL" id="RPF50558.1"/>
    </source>
</evidence>
<reference evidence="2 3" key="1">
    <citation type="submission" date="2018-11" db="EMBL/GenBank/DDBJ databases">
        <title>Genomic Encyclopedia of Type Strains, Phase IV (KMG-IV): sequencing the most valuable type-strain genomes for metagenomic binning, comparative biology and taxonomic classification.</title>
        <authorList>
            <person name="Goeker M."/>
        </authorList>
    </citation>
    <scope>NUCLEOTIDE SEQUENCE [LARGE SCALE GENOMIC DNA]</scope>
    <source>
        <strain evidence="2 3">DSM 18090</strain>
    </source>
</reference>
<proteinExistence type="predicted"/>
<gene>
    <name evidence="2" type="ORF">EDC24_2525</name>
</gene>
<keyword evidence="1" id="KW-1133">Transmembrane helix</keyword>
<keyword evidence="3" id="KW-1185">Reference proteome</keyword>
<keyword evidence="1" id="KW-0812">Transmembrane</keyword>
<dbReference type="RefSeq" id="WP_124223066.1">
    <property type="nucleotide sequence ID" value="NZ_RKRF01000012.1"/>
</dbReference>
<sequence>MLVDINLMPKKEKRNYKALFVYVSLTLLTLLLIGSSALLYWLNHQDLQRVEGELNQQQEVNQAIISEFEGDAEQQQTRAVQEILEDLQVHNTSLSSVLEKALNHLPRQGSLNAFQYNDSHIDLTIQTNTNEQAVEYYQALRESESFESVTIHTINFVESEDYFTTNYTVQLPIAEEGDES</sequence>
<dbReference type="Proteomes" id="UP000276443">
    <property type="component" value="Unassembled WGS sequence"/>
</dbReference>
<evidence type="ECO:0000313" key="3">
    <source>
        <dbReference type="Proteomes" id="UP000276443"/>
    </source>
</evidence>
<dbReference type="EMBL" id="RKRF01000012">
    <property type="protein sequence ID" value="RPF50558.1"/>
    <property type="molecule type" value="Genomic_DNA"/>
</dbReference>
<feature type="transmembrane region" description="Helical" evidence="1">
    <location>
        <begin position="20"/>
        <end position="42"/>
    </location>
</feature>
<dbReference type="InterPro" id="IPR052534">
    <property type="entry name" value="Extracell_DNA_Util/SecSys_Comp"/>
</dbReference>